<dbReference type="AlphaFoldDB" id="A0AB73IIJ7"/>
<feature type="chain" id="PRO_5044495693" evidence="11">
    <location>
        <begin position="36"/>
        <end position="365"/>
    </location>
</feature>
<dbReference type="Gene3D" id="2.40.160.10">
    <property type="entry name" value="Porin"/>
    <property type="match status" value="1"/>
</dbReference>
<evidence type="ECO:0000256" key="6">
    <source>
        <dbReference type="ARBA" id="ARBA00022729"/>
    </source>
</evidence>
<comment type="subunit">
    <text evidence="2">Homotrimer.</text>
</comment>
<feature type="domain" description="Porin" evidence="12">
    <location>
        <begin position="22"/>
        <end position="338"/>
    </location>
</feature>
<keyword evidence="10" id="KW-0998">Cell outer membrane</keyword>
<evidence type="ECO:0000256" key="2">
    <source>
        <dbReference type="ARBA" id="ARBA00011233"/>
    </source>
</evidence>
<keyword evidence="6 11" id="KW-0732">Signal</keyword>
<evidence type="ECO:0000256" key="10">
    <source>
        <dbReference type="ARBA" id="ARBA00023237"/>
    </source>
</evidence>
<dbReference type="InterPro" id="IPR033900">
    <property type="entry name" value="Gram_neg_porin_domain"/>
</dbReference>
<dbReference type="PANTHER" id="PTHR34501:SF9">
    <property type="entry name" value="MAJOR OUTER MEMBRANE PROTEIN P.IA"/>
    <property type="match status" value="1"/>
</dbReference>
<organism evidence="13 14">
    <name type="scientific">Paraburkholderia caledonica</name>
    <dbReference type="NCBI Taxonomy" id="134536"/>
    <lineage>
        <taxon>Bacteria</taxon>
        <taxon>Pseudomonadati</taxon>
        <taxon>Pseudomonadota</taxon>
        <taxon>Betaproteobacteria</taxon>
        <taxon>Burkholderiales</taxon>
        <taxon>Burkholderiaceae</taxon>
        <taxon>Paraburkholderia</taxon>
    </lineage>
</organism>
<proteinExistence type="predicted"/>
<dbReference type="GO" id="GO:0015288">
    <property type="term" value="F:porin activity"/>
    <property type="evidence" value="ECO:0007669"/>
    <property type="project" value="UniProtKB-KW"/>
</dbReference>
<dbReference type="GO" id="GO:0046930">
    <property type="term" value="C:pore complex"/>
    <property type="evidence" value="ECO:0007669"/>
    <property type="project" value="UniProtKB-KW"/>
</dbReference>
<dbReference type="GeneID" id="97031821"/>
<evidence type="ECO:0000256" key="5">
    <source>
        <dbReference type="ARBA" id="ARBA00022692"/>
    </source>
</evidence>
<keyword evidence="7" id="KW-0406">Ion transport</keyword>
<dbReference type="GO" id="GO:0006811">
    <property type="term" value="P:monoatomic ion transport"/>
    <property type="evidence" value="ECO:0007669"/>
    <property type="project" value="UniProtKB-KW"/>
</dbReference>
<comment type="subcellular location">
    <subcellularLocation>
        <location evidence="1">Cell outer membrane</location>
        <topology evidence="1">Multi-pass membrane protein</topology>
    </subcellularLocation>
</comment>
<evidence type="ECO:0000256" key="7">
    <source>
        <dbReference type="ARBA" id="ARBA00023065"/>
    </source>
</evidence>
<reference evidence="13" key="1">
    <citation type="submission" date="2023-07" db="EMBL/GenBank/DDBJ databases">
        <title>Sorghum-associated microbial communities from plants grown in Nebraska, USA.</title>
        <authorList>
            <person name="Schachtman D."/>
        </authorList>
    </citation>
    <scope>NUCLEOTIDE SEQUENCE</scope>
    <source>
        <strain evidence="13">DS1061</strain>
    </source>
</reference>
<sequence length="365" mass="38707">MFETGVRGRGTRRIGMRRSLAAMTLVGLSSGAAHAQSSVTLYGSLDGGLRNLVNGTKAGGAALSMASNGVYKSNRWGFLGIEDLGGGYYVRFNLEAGYILSTGANSASNNTLFSRTSTVGIGGPFGQVDVGHQFTLQHRLIKDFEPFDLRYLGITEAAAISGGTSGRDDNAIHYHGDFGPWTPRAVYAPGGIAGSLSSGSMIAGGLNYHTRMFKFGAGYTHRSNPLSTTATTTPYFANNQYTAGGAVTIGPVDLMAGYSLTTQSVPSTVHGETRNQYLWGGFRYKVSSFFNVTGAYYDNKNSTAGVDGRKDVSILGVTYSLSKSTQFYADVDYTHFTGGYVTNATLNPSGHAKQTGVSFGMNHNF</sequence>
<evidence type="ECO:0000313" key="13">
    <source>
        <dbReference type="EMBL" id="MDP9649807.1"/>
    </source>
</evidence>
<evidence type="ECO:0000256" key="1">
    <source>
        <dbReference type="ARBA" id="ARBA00004571"/>
    </source>
</evidence>
<keyword evidence="8" id="KW-0626">Porin</keyword>
<dbReference type="SUPFAM" id="SSF56935">
    <property type="entry name" value="Porins"/>
    <property type="match status" value="1"/>
</dbReference>
<keyword evidence="9" id="KW-0472">Membrane</keyword>
<keyword evidence="4" id="KW-1134">Transmembrane beta strand</keyword>
<keyword evidence="5" id="KW-0812">Transmembrane</keyword>
<dbReference type="RefSeq" id="WP_051120960.1">
    <property type="nucleotide sequence ID" value="NZ_JAQQDN010000006.1"/>
</dbReference>
<dbReference type="InterPro" id="IPR050298">
    <property type="entry name" value="Gram-neg_bact_OMP"/>
</dbReference>
<evidence type="ECO:0000256" key="9">
    <source>
        <dbReference type="ARBA" id="ARBA00023136"/>
    </source>
</evidence>
<dbReference type="InterPro" id="IPR023614">
    <property type="entry name" value="Porin_dom_sf"/>
</dbReference>
<dbReference type="GO" id="GO:0009279">
    <property type="term" value="C:cell outer membrane"/>
    <property type="evidence" value="ECO:0007669"/>
    <property type="project" value="UniProtKB-SubCell"/>
</dbReference>
<dbReference type="EMBL" id="JAURTK010000007">
    <property type="protein sequence ID" value="MDP9649807.1"/>
    <property type="molecule type" value="Genomic_DNA"/>
</dbReference>
<evidence type="ECO:0000256" key="11">
    <source>
        <dbReference type="SAM" id="SignalP"/>
    </source>
</evidence>
<evidence type="ECO:0000313" key="14">
    <source>
        <dbReference type="Proteomes" id="UP001229486"/>
    </source>
</evidence>
<dbReference type="Proteomes" id="UP001229486">
    <property type="component" value="Unassembled WGS sequence"/>
</dbReference>
<evidence type="ECO:0000256" key="3">
    <source>
        <dbReference type="ARBA" id="ARBA00022448"/>
    </source>
</evidence>
<evidence type="ECO:0000256" key="4">
    <source>
        <dbReference type="ARBA" id="ARBA00022452"/>
    </source>
</evidence>
<keyword evidence="3" id="KW-0813">Transport</keyword>
<feature type="signal peptide" evidence="11">
    <location>
        <begin position="1"/>
        <end position="35"/>
    </location>
</feature>
<name>A0AB73IIJ7_9BURK</name>
<evidence type="ECO:0000256" key="8">
    <source>
        <dbReference type="ARBA" id="ARBA00023114"/>
    </source>
</evidence>
<comment type="caution">
    <text evidence="13">The sequence shown here is derived from an EMBL/GenBank/DDBJ whole genome shotgun (WGS) entry which is preliminary data.</text>
</comment>
<dbReference type="PANTHER" id="PTHR34501">
    <property type="entry name" value="PROTEIN YDDL-RELATED"/>
    <property type="match status" value="1"/>
</dbReference>
<dbReference type="Pfam" id="PF13609">
    <property type="entry name" value="Porin_4"/>
    <property type="match status" value="1"/>
</dbReference>
<evidence type="ECO:0000259" key="12">
    <source>
        <dbReference type="Pfam" id="PF13609"/>
    </source>
</evidence>
<dbReference type="CDD" id="cd00342">
    <property type="entry name" value="gram_neg_porins"/>
    <property type="match status" value="1"/>
</dbReference>
<accession>A0AB73IIJ7</accession>
<gene>
    <name evidence="13" type="ORF">J2793_005275</name>
</gene>
<protein>
    <submittedName>
        <fullName evidence="13">Porin</fullName>
    </submittedName>
</protein>